<dbReference type="PANTHER" id="PTHR11452">
    <property type="entry name" value="ALPHA-GALACTOSIDASE/ALPHA-N-ACETYLGALACTOSAMINIDASE"/>
    <property type="match status" value="1"/>
</dbReference>
<evidence type="ECO:0000256" key="8">
    <source>
        <dbReference type="SAM" id="SignalP"/>
    </source>
</evidence>
<dbReference type="SUPFAM" id="SSF49785">
    <property type="entry name" value="Galactose-binding domain-like"/>
    <property type="match status" value="1"/>
</dbReference>
<dbReference type="PROSITE" id="PS51257">
    <property type="entry name" value="PROKAR_LIPOPROTEIN"/>
    <property type="match status" value="1"/>
</dbReference>
<dbReference type="EC" id="3.2.1.22" evidence="6"/>
<keyword evidence="5 6" id="KW-0326">Glycosidase</keyword>
<dbReference type="Gene3D" id="3.20.20.70">
    <property type="entry name" value="Aldolase class I"/>
    <property type="match status" value="1"/>
</dbReference>
<evidence type="ECO:0000256" key="6">
    <source>
        <dbReference type="RuleBase" id="RU361168"/>
    </source>
</evidence>
<reference evidence="10 11" key="1">
    <citation type="submission" date="2014-06" db="EMBL/GenBank/DDBJ databases">
        <authorList>
            <person name="Bishop-Lilly K.A."/>
            <person name="Broomall S.M."/>
            <person name="Chain P.S."/>
            <person name="Chertkov O."/>
            <person name="Coyne S.R."/>
            <person name="Daligault H.E."/>
            <person name="Davenport K.W."/>
            <person name="Erkkila T."/>
            <person name="Frey K.G."/>
            <person name="Gibbons H.S."/>
            <person name="Gu W."/>
            <person name="Jaissle J."/>
            <person name="Johnson S.L."/>
            <person name="Koroleva G.I."/>
            <person name="Ladner J.T."/>
            <person name="Lo C.-C."/>
            <person name="Minogue T.D."/>
            <person name="Munk C."/>
            <person name="Palacios G.F."/>
            <person name="Redden C.L."/>
            <person name="Rosenzweig C.N."/>
            <person name="Scholz M.B."/>
            <person name="Teshima H."/>
            <person name="Xu Y."/>
        </authorList>
    </citation>
    <scope>NUCLEOTIDE SEQUENCE [LARGE SCALE GENOMIC DNA]</scope>
    <source>
        <strain evidence="10 11">DWS 37UF10B-2</strain>
    </source>
</reference>
<dbReference type="InterPro" id="IPR055240">
    <property type="entry name" value="CBM13-like"/>
</dbReference>
<comment type="catalytic activity">
    <reaction evidence="6">
        <text>Hydrolysis of terminal, non-reducing alpha-D-galactose residues in alpha-D-galactosides, including galactose oligosaccharides, galactomannans and galactolipids.</text>
        <dbReference type="EC" id="3.2.1.22"/>
    </reaction>
</comment>
<dbReference type="PROSITE" id="PS51175">
    <property type="entry name" value="CBM6"/>
    <property type="match status" value="1"/>
</dbReference>
<comment type="caution">
    <text evidence="10">The sequence shown here is derived from an EMBL/GenBank/DDBJ whole genome shotgun (WGS) entry which is preliminary data.</text>
</comment>
<keyword evidence="4 6" id="KW-1015">Disulfide bond</keyword>
<dbReference type="FunFam" id="2.60.40.1180:FF:000008">
    <property type="entry name" value="Alpha-galactosidase"/>
    <property type="match status" value="1"/>
</dbReference>
<protein>
    <recommendedName>
        <fullName evidence="6">Alpha-galactosidase</fullName>
        <ecNumber evidence="6">3.2.1.22</ecNumber>
    </recommendedName>
    <alternativeName>
        <fullName evidence="6">Melibiase</fullName>
    </alternativeName>
</protein>
<keyword evidence="2 8" id="KW-0732">Signal</keyword>
<dbReference type="PRINTS" id="PR00740">
    <property type="entry name" value="GLHYDRLASE27"/>
</dbReference>
<dbReference type="Gene3D" id="2.60.40.1180">
    <property type="entry name" value="Golgi alpha-mannosidase II"/>
    <property type="match status" value="1"/>
</dbReference>
<evidence type="ECO:0000256" key="3">
    <source>
        <dbReference type="ARBA" id="ARBA00022801"/>
    </source>
</evidence>
<dbReference type="InterPro" id="IPR013780">
    <property type="entry name" value="Glyco_hydro_b"/>
</dbReference>
<sequence length="734" mass="74648">MNLKNKLGILTVGMLLAAGVISGCGGDDASPASVSSSAAMAATGAGGTETTATSDSDATTDAAPSARKQIAVNPPPMGWSSWNSLAEDVSFDTIKAQADGLAKLNESIASGNKYQYVNIDEGWWTSRKRDANGNFIINVDMNGNPTNQWPGGMKAMADYIHGKGLKAGIYIDSGPQGCGSTNGVHFVGSDYAHYDHDFLQFAQWGYDFVKVDWCGGSAAGYDPQQAYTAISQAIQKAYAATGKLLVLNMCDWGTLGKSGYPDAGLGPWAWGAGIATSWRTTGDIYGPGSGVPKFGSVLGNFNGNYHPEGQHTGYYNDPDMMVAGMGMTAANDLAHVNLWAIAGAPMILGNDLSKPLSSDSVTLLTNPELIAIDQDALGLQGLKVADANGQQIWAKLLAGSGRRAVLLFNNGAAASPMTVTWKQLGLAAGTRATVRDVWAHKNLGTAADAYTVASVPAGGTVMLVLRGKDAPSSTFLPSTLSGGAAYAHCIACASGRKVTGLGTVTFSDVASSTVGGFVRIAYLNAGPETAKAQLGVNGGNPTTVAFPPAGKSVGTVTVYVGLKSGLNTLTLSSLDGATPAPEIASVAVVAGPVKLPPPPPLAYEAEAAGNTLGGAARVAPCNGCSGGQDVGYIGNGDGTSNGTLTINGINVAASGTYSVSVSYANGDGAPRNAQISFDGATPVTVSFPSTGGWGNVSTLTVTGTFQQGSANTLRFSNPTGWAPDIDGIAAPVKQ</sequence>
<evidence type="ECO:0000256" key="4">
    <source>
        <dbReference type="ARBA" id="ARBA00023157"/>
    </source>
</evidence>
<dbReference type="SUPFAM" id="SSF51445">
    <property type="entry name" value="(Trans)glycosidases"/>
    <property type="match status" value="1"/>
</dbReference>
<evidence type="ECO:0000313" key="11">
    <source>
        <dbReference type="Proteomes" id="UP000029575"/>
    </source>
</evidence>
<feature type="region of interest" description="Disordered" evidence="7">
    <location>
        <begin position="45"/>
        <end position="74"/>
    </location>
</feature>
<dbReference type="GO" id="GO:0030246">
    <property type="term" value="F:carbohydrate binding"/>
    <property type="evidence" value="ECO:0007669"/>
    <property type="project" value="InterPro"/>
</dbReference>
<dbReference type="SUPFAM" id="SSF51011">
    <property type="entry name" value="Glycosyl hydrolase domain"/>
    <property type="match status" value="1"/>
</dbReference>
<dbReference type="InterPro" id="IPR008979">
    <property type="entry name" value="Galactose-bd-like_sf"/>
</dbReference>
<dbReference type="CDD" id="cd14792">
    <property type="entry name" value="GH27"/>
    <property type="match status" value="1"/>
</dbReference>
<dbReference type="InterPro" id="IPR002241">
    <property type="entry name" value="Glyco_hydro_27"/>
</dbReference>
<feature type="chain" id="PRO_5041675565" description="Alpha-galactosidase" evidence="8">
    <location>
        <begin position="18"/>
        <end position="734"/>
    </location>
</feature>
<dbReference type="InterPro" id="IPR013785">
    <property type="entry name" value="Aldolase_TIM"/>
</dbReference>
<proteinExistence type="inferred from homology"/>
<evidence type="ECO:0000256" key="1">
    <source>
        <dbReference type="ARBA" id="ARBA00009743"/>
    </source>
</evidence>
<dbReference type="AlphaFoldDB" id="A0AA88Z8X5"/>
<dbReference type="PANTHER" id="PTHR11452:SF75">
    <property type="entry name" value="ALPHA-GALACTOSIDASE MEL1"/>
    <property type="match status" value="1"/>
</dbReference>
<dbReference type="Proteomes" id="UP000029575">
    <property type="component" value="Unassembled WGS sequence"/>
</dbReference>
<evidence type="ECO:0000313" key="10">
    <source>
        <dbReference type="EMBL" id="KGC06548.1"/>
    </source>
</evidence>
<feature type="domain" description="CBM6" evidence="9">
    <location>
        <begin position="601"/>
        <end position="731"/>
    </location>
</feature>
<dbReference type="InterPro" id="IPR017853">
    <property type="entry name" value="GH"/>
</dbReference>
<dbReference type="Pfam" id="PF22704">
    <property type="entry name" value="CBM13-like"/>
    <property type="match status" value="2"/>
</dbReference>
<dbReference type="GO" id="GO:0005975">
    <property type="term" value="P:carbohydrate metabolic process"/>
    <property type="evidence" value="ECO:0007669"/>
    <property type="project" value="InterPro"/>
</dbReference>
<accession>A0AA88Z8X5</accession>
<evidence type="ECO:0000256" key="7">
    <source>
        <dbReference type="SAM" id="MobiDB-lite"/>
    </source>
</evidence>
<gene>
    <name evidence="10" type="ORF">DM43_4779</name>
</gene>
<keyword evidence="3 6" id="KW-0378">Hydrolase</keyword>
<name>A0AA88Z8X5_BURCE</name>
<evidence type="ECO:0000256" key="2">
    <source>
        <dbReference type="ARBA" id="ARBA00022729"/>
    </source>
</evidence>
<dbReference type="Pfam" id="PF16499">
    <property type="entry name" value="Melibiase_2"/>
    <property type="match status" value="1"/>
</dbReference>
<dbReference type="EMBL" id="JPGD01000003">
    <property type="protein sequence ID" value="KGC06548.1"/>
    <property type="molecule type" value="Genomic_DNA"/>
</dbReference>
<evidence type="ECO:0000259" key="9">
    <source>
        <dbReference type="PROSITE" id="PS51175"/>
    </source>
</evidence>
<dbReference type="InterPro" id="IPR041233">
    <property type="entry name" value="Melibiase_C"/>
</dbReference>
<comment type="similarity">
    <text evidence="1 6">Belongs to the glycosyl hydrolase 27 family.</text>
</comment>
<dbReference type="InterPro" id="IPR005084">
    <property type="entry name" value="CBM6"/>
</dbReference>
<dbReference type="Gene3D" id="2.60.120.260">
    <property type="entry name" value="Galactose-binding domain-like"/>
    <property type="match status" value="2"/>
</dbReference>
<dbReference type="CDD" id="cd04081">
    <property type="entry name" value="CBM35_galactosidase-like"/>
    <property type="match status" value="1"/>
</dbReference>
<dbReference type="GO" id="GO:0004557">
    <property type="term" value="F:alpha-galactosidase activity"/>
    <property type="evidence" value="ECO:0007669"/>
    <property type="project" value="UniProtKB-EC"/>
</dbReference>
<evidence type="ECO:0000256" key="5">
    <source>
        <dbReference type="ARBA" id="ARBA00023295"/>
    </source>
</evidence>
<organism evidence="10 11">
    <name type="scientific">Burkholderia cepacia</name>
    <name type="common">Pseudomonas cepacia</name>
    <dbReference type="NCBI Taxonomy" id="292"/>
    <lineage>
        <taxon>Bacteria</taxon>
        <taxon>Pseudomonadati</taxon>
        <taxon>Pseudomonadota</taxon>
        <taxon>Betaproteobacteria</taxon>
        <taxon>Burkholderiales</taxon>
        <taxon>Burkholderiaceae</taxon>
        <taxon>Burkholderia</taxon>
        <taxon>Burkholderia cepacia complex</taxon>
    </lineage>
</organism>
<feature type="compositionally biased region" description="Low complexity" evidence="7">
    <location>
        <begin position="45"/>
        <end position="66"/>
    </location>
</feature>
<dbReference type="Pfam" id="PF17801">
    <property type="entry name" value="Melibiase_C"/>
    <property type="match status" value="1"/>
</dbReference>
<feature type="signal peptide" evidence="8">
    <location>
        <begin position="1"/>
        <end position="17"/>
    </location>
</feature>